<dbReference type="InterPro" id="IPR036188">
    <property type="entry name" value="FAD/NAD-bd_sf"/>
</dbReference>
<sequence length="433" mass="47324">MTKHYVVVGGGVSGIAAAHYLREAGAEVELVEQEDTLGGRVAPALLDGQPIELGGKNIGRRYLLFREFARKMGQTDFEPFGINSSRVRPDGRLMTVDSSHRWRGVRELMRACPSSDLLRFATLCARAISRPENGYLGSVRFDALGEHRDDRPLSAYFSQAFSEAVLRPMVVRMNGAEPDEVFPGNVGTNLRMLLDTYEQPKRGMRALFDRFARTVRVTRGTRARGLVVRGGRVAALELEGPGGAREERTCDGVLLALPAHPSAALLAPHAPGLALALGHVRYFPVLVVVARYARKVFSPSTRALVFGPEHPLSNAGAYGINALDVVRYTFSGRTARRALAAGTDVEALLRVGEKLLGHHFPVHPAERVASVARRFEPGLCAYTPHHARLRRELNAGLGRLHGLQLAGDYLRGASIEACFRAAKESAGRMLRNR</sequence>
<dbReference type="Proteomes" id="UP000217257">
    <property type="component" value="Chromosome"/>
</dbReference>
<dbReference type="SUPFAM" id="SSF51905">
    <property type="entry name" value="FAD/NAD(P)-binding domain"/>
    <property type="match status" value="1"/>
</dbReference>
<accession>A0A250J9U6</accession>
<evidence type="ECO:0000259" key="1">
    <source>
        <dbReference type="Pfam" id="PF01593"/>
    </source>
</evidence>
<reference evidence="2 3" key="1">
    <citation type="submission" date="2017-06" db="EMBL/GenBank/DDBJ databases">
        <title>Sequencing and comparative analysis of myxobacterial genomes.</title>
        <authorList>
            <person name="Rupp O."/>
            <person name="Goesmann A."/>
            <person name="Sogaard-Andersen L."/>
        </authorList>
    </citation>
    <scope>NUCLEOTIDE SEQUENCE [LARGE SCALE GENOMIC DNA]</scope>
    <source>
        <strain evidence="2 3">DSM 52655</strain>
    </source>
</reference>
<dbReference type="Gene3D" id="3.90.660.10">
    <property type="match status" value="1"/>
</dbReference>
<evidence type="ECO:0000313" key="3">
    <source>
        <dbReference type="Proteomes" id="UP000217257"/>
    </source>
</evidence>
<dbReference type="GO" id="GO:0016491">
    <property type="term" value="F:oxidoreductase activity"/>
    <property type="evidence" value="ECO:0007669"/>
    <property type="project" value="InterPro"/>
</dbReference>
<organism evidence="2 3">
    <name type="scientific">Cystobacter fuscus</name>
    <dbReference type="NCBI Taxonomy" id="43"/>
    <lineage>
        <taxon>Bacteria</taxon>
        <taxon>Pseudomonadati</taxon>
        <taxon>Myxococcota</taxon>
        <taxon>Myxococcia</taxon>
        <taxon>Myxococcales</taxon>
        <taxon>Cystobacterineae</taxon>
        <taxon>Archangiaceae</taxon>
        <taxon>Cystobacter</taxon>
    </lineage>
</organism>
<protein>
    <recommendedName>
        <fullName evidence="1">Amine oxidase domain-containing protein</fullName>
    </recommendedName>
</protein>
<dbReference type="InterPro" id="IPR002937">
    <property type="entry name" value="Amino_oxidase"/>
</dbReference>
<dbReference type="PANTHER" id="PTHR42923">
    <property type="entry name" value="PROTOPORPHYRINOGEN OXIDASE"/>
    <property type="match status" value="1"/>
</dbReference>
<dbReference type="Gene3D" id="3.50.50.60">
    <property type="entry name" value="FAD/NAD(P)-binding domain"/>
    <property type="match status" value="2"/>
</dbReference>
<dbReference type="RefSeq" id="WP_157758714.1">
    <property type="nucleotide sequence ID" value="NZ_CP022098.1"/>
</dbReference>
<dbReference type="KEGG" id="cfus:CYFUS_005715"/>
<dbReference type="EMBL" id="CP022098">
    <property type="protein sequence ID" value="ATB40267.1"/>
    <property type="molecule type" value="Genomic_DNA"/>
</dbReference>
<dbReference type="PANTHER" id="PTHR42923:SF3">
    <property type="entry name" value="PROTOPORPHYRINOGEN OXIDASE"/>
    <property type="match status" value="1"/>
</dbReference>
<dbReference type="Pfam" id="PF01593">
    <property type="entry name" value="Amino_oxidase"/>
    <property type="match status" value="1"/>
</dbReference>
<evidence type="ECO:0000313" key="2">
    <source>
        <dbReference type="EMBL" id="ATB40267.1"/>
    </source>
</evidence>
<name>A0A250J9U6_9BACT</name>
<feature type="domain" description="Amine oxidase" evidence="1">
    <location>
        <begin position="12"/>
        <end position="430"/>
    </location>
</feature>
<gene>
    <name evidence="2" type="ORF">CYFUS_005715</name>
</gene>
<dbReference type="AlphaFoldDB" id="A0A250J9U6"/>
<dbReference type="InterPro" id="IPR050464">
    <property type="entry name" value="Zeta_carotene_desat/Oxidored"/>
</dbReference>
<proteinExistence type="predicted"/>